<accession>A0A2V3ZZT1</accession>
<keyword evidence="3" id="KW-1185">Reference proteome</keyword>
<evidence type="ECO:0000313" key="3">
    <source>
        <dbReference type="Proteomes" id="UP000248079"/>
    </source>
</evidence>
<feature type="compositionally biased region" description="Basic and acidic residues" evidence="1">
    <location>
        <begin position="71"/>
        <end position="81"/>
    </location>
</feature>
<proteinExistence type="predicted"/>
<protein>
    <submittedName>
        <fullName evidence="2">Uncharacterized protein</fullName>
    </submittedName>
</protein>
<dbReference type="EMBL" id="QFLI01000002">
    <property type="protein sequence ID" value="PXY01836.1"/>
    <property type="molecule type" value="Genomic_DNA"/>
</dbReference>
<evidence type="ECO:0000256" key="1">
    <source>
        <dbReference type="SAM" id="MobiDB-lite"/>
    </source>
</evidence>
<reference evidence="2 3" key="1">
    <citation type="submission" date="2018-05" db="EMBL/GenBank/DDBJ databases">
        <title>Marinifilum breve JC075T sp. nov., a marine bacterium isolated from Yongle Blue Hole in the South China Sea.</title>
        <authorList>
            <person name="Fu T."/>
        </authorList>
    </citation>
    <scope>NUCLEOTIDE SEQUENCE [LARGE SCALE GENOMIC DNA]</scope>
    <source>
        <strain evidence="2 3">JC075</strain>
    </source>
</reference>
<gene>
    <name evidence="2" type="ORF">DF185_04080</name>
</gene>
<feature type="region of interest" description="Disordered" evidence="1">
    <location>
        <begin position="71"/>
        <end position="99"/>
    </location>
</feature>
<name>A0A2V3ZZT1_9BACT</name>
<evidence type="ECO:0000313" key="2">
    <source>
        <dbReference type="EMBL" id="PXY01836.1"/>
    </source>
</evidence>
<organism evidence="2 3">
    <name type="scientific">Marinifilum breve</name>
    <dbReference type="NCBI Taxonomy" id="2184082"/>
    <lineage>
        <taxon>Bacteria</taxon>
        <taxon>Pseudomonadati</taxon>
        <taxon>Bacteroidota</taxon>
        <taxon>Bacteroidia</taxon>
        <taxon>Marinilabiliales</taxon>
        <taxon>Marinifilaceae</taxon>
    </lineage>
</organism>
<dbReference type="Proteomes" id="UP000248079">
    <property type="component" value="Unassembled WGS sequence"/>
</dbReference>
<dbReference type="AlphaFoldDB" id="A0A2V3ZZT1"/>
<comment type="caution">
    <text evidence="2">The sequence shown here is derived from an EMBL/GenBank/DDBJ whole genome shotgun (WGS) entry which is preliminary data.</text>
</comment>
<sequence>MRNSRIGSVNTYARCIKQLHEWGYVKYSPAANMHSGSTICCIRFDIAKDTTGDTSSDTLLINITNEHKERKQEVSSKEILKNSKNRLHAKTNKDYSEPL</sequence>